<evidence type="ECO:0000259" key="2">
    <source>
        <dbReference type="Pfam" id="PF07859"/>
    </source>
</evidence>
<dbReference type="AlphaFoldDB" id="A0A550CPQ6"/>
<evidence type="ECO:0000313" key="3">
    <source>
        <dbReference type="EMBL" id="TRM66729.1"/>
    </source>
</evidence>
<comment type="caution">
    <text evidence="3">The sequence shown here is derived from an EMBL/GenBank/DDBJ whole genome shotgun (WGS) entry which is preliminary data.</text>
</comment>
<sequence>MAKSYALRHQPIKAVYLTGQVLATCLVRLPIWLLISLPVSWRPRPSWTLKQCIIVKLVRLLNSVADQVGSLELRAKPNHEAIVPGEGVNGFWIEPVPDLVVGDLKVWATAQDVHPVRIPGYWIHNSDDLLPPFSPPQPGEKTLLQFHGGGYKSLSAHPTDITANISKGLLQHCAPLIRRALSVEYRLSNAAPFPARNPFPAALLDALAAYVYLVQVAGFAPQDIIVEGDSAGGNLALALTRYLVEHAGEHGVPPPPGRLLLASPWCDIGSGARPLPGSSWRVFWNAGLDYLRPGGGLLHCGRAFGGALGLGALDLNRYVSPASLHPALGKVPFKGFPPTFISAGGCEALLDEIRVLRDRMTVDLGESMVAYREEPDAPHDFMVLKWEPATTDTYKAIARWLGL</sequence>
<evidence type="ECO:0000313" key="4">
    <source>
        <dbReference type="Proteomes" id="UP000320762"/>
    </source>
</evidence>
<proteinExistence type="predicted"/>
<organism evidence="3 4">
    <name type="scientific">Schizophyllum amplum</name>
    <dbReference type="NCBI Taxonomy" id="97359"/>
    <lineage>
        <taxon>Eukaryota</taxon>
        <taxon>Fungi</taxon>
        <taxon>Dikarya</taxon>
        <taxon>Basidiomycota</taxon>
        <taxon>Agaricomycotina</taxon>
        <taxon>Agaricomycetes</taxon>
        <taxon>Agaricomycetidae</taxon>
        <taxon>Agaricales</taxon>
        <taxon>Schizophyllaceae</taxon>
        <taxon>Schizophyllum</taxon>
    </lineage>
</organism>
<keyword evidence="4" id="KW-1185">Reference proteome</keyword>
<accession>A0A550CPQ6</accession>
<dbReference type="Gene3D" id="3.40.50.1820">
    <property type="entry name" value="alpha/beta hydrolase"/>
    <property type="match status" value="1"/>
</dbReference>
<dbReference type="PANTHER" id="PTHR48081">
    <property type="entry name" value="AB HYDROLASE SUPERFAMILY PROTEIN C4A8.06C"/>
    <property type="match status" value="1"/>
</dbReference>
<protein>
    <submittedName>
        <fullName evidence="3">Alpha/Beta hydrolase protein</fullName>
    </submittedName>
</protein>
<evidence type="ECO:0000256" key="1">
    <source>
        <dbReference type="ARBA" id="ARBA00022801"/>
    </source>
</evidence>
<dbReference type="EMBL" id="VDMD01000003">
    <property type="protein sequence ID" value="TRM66729.1"/>
    <property type="molecule type" value="Genomic_DNA"/>
</dbReference>
<dbReference type="InterPro" id="IPR050300">
    <property type="entry name" value="GDXG_lipolytic_enzyme"/>
</dbReference>
<keyword evidence="1 3" id="KW-0378">Hydrolase</keyword>
<dbReference type="GO" id="GO:0016787">
    <property type="term" value="F:hydrolase activity"/>
    <property type="evidence" value="ECO:0007669"/>
    <property type="project" value="UniProtKB-KW"/>
</dbReference>
<dbReference type="OrthoDB" id="2152029at2759"/>
<dbReference type="SUPFAM" id="SSF53474">
    <property type="entry name" value="alpha/beta-Hydrolases"/>
    <property type="match status" value="1"/>
</dbReference>
<dbReference type="Proteomes" id="UP000320762">
    <property type="component" value="Unassembled WGS sequence"/>
</dbReference>
<dbReference type="Pfam" id="PF07859">
    <property type="entry name" value="Abhydrolase_3"/>
    <property type="match status" value="1"/>
</dbReference>
<dbReference type="InterPro" id="IPR029058">
    <property type="entry name" value="AB_hydrolase_fold"/>
</dbReference>
<dbReference type="STRING" id="97359.A0A550CPQ6"/>
<dbReference type="PANTHER" id="PTHR48081:SF26">
    <property type="entry name" value="ALPHA_BETA HYDROLASE FOLD-3 DOMAIN-CONTAINING PROTEIN"/>
    <property type="match status" value="1"/>
</dbReference>
<name>A0A550CPQ6_9AGAR</name>
<reference evidence="3 4" key="1">
    <citation type="journal article" date="2019" name="New Phytol.">
        <title>Comparative genomics reveals unique wood-decay strategies and fruiting body development in the Schizophyllaceae.</title>
        <authorList>
            <person name="Almasi E."/>
            <person name="Sahu N."/>
            <person name="Krizsan K."/>
            <person name="Balint B."/>
            <person name="Kovacs G.M."/>
            <person name="Kiss B."/>
            <person name="Cseklye J."/>
            <person name="Drula E."/>
            <person name="Henrissat B."/>
            <person name="Nagy I."/>
            <person name="Chovatia M."/>
            <person name="Adam C."/>
            <person name="LaButti K."/>
            <person name="Lipzen A."/>
            <person name="Riley R."/>
            <person name="Grigoriev I.V."/>
            <person name="Nagy L.G."/>
        </authorList>
    </citation>
    <scope>NUCLEOTIDE SEQUENCE [LARGE SCALE GENOMIC DNA]</scope>
    <source>
        <strain evidence="3 4">NL-1724</strain>
    </source>
</reference>
<dbReference type="InterPro" id="IPR013094">
    <property type="entry name" value="AB_hydrolase_3"/>
</dbReference>
<gene>
    <name evidence="3" type="ORF">BD626DRAFT_555493</name>
</gene>
<feature type="domain" description="Alpha/beta hydrolase fold-3" evidence="2">
    <location>
        <begin position="143"/>
        <end position="382"/>
    </location>
</feature>